<evidence type="ECO:0000256" key="2">
    <source>
        <dbReference type="ARBA" id="ARBA00022741"/>
    </source>
</evidence>
<dbReference type="SUPFAM" id="SSF111331">
    <property type="entry name" value="NAD kinase/diacylglycerol kinase-like"/>
    <property type="match status" value="1"/>
</dbReference>
<sequence>MGTSVRLQDTETEGRPSIYLFIFVNPLSGDRKGSDLIHLPIQHFRLRRLPLVQVEIHNILDEQDRAAGMERIQLIESMIKGGKVAPLPQEENTPDLNPQPGQSPSGGPAVSWRIKPSVRTRQMHVWSAGGDGTVMSVFELLVEHNVDLDYVYFSCNQVLGWGRAHGNVLGPRLEHLEELVTERFERADAARLDVWQVRLTADRVHKAGHANKSQSQLEVKMCNYLSLGVQGSVGSGFEKHRAGRRIKNILVYFIESCKWVFWRHFPDVAKGLHGIEQDGQTLVSFDKSETDQPVFVGSAIDMVIQNIPHIWGREVDLWGEAREGLEVVQYRQGPTDPSQWTPQRANDRKLEVFAIENMKSYLKKLANFRNHVARIGQFSSPFSLVFKKQKKRKNTYIMCDGEFYVLRGAQKLEFELYAQIWTLGRNDEEQQARLTADEEQAPDSSY</sequence>
<dbReference type="InterPro" id="IPR016064">
    <property type="entry name" value="NAD/diacylglycerol_kinase_sf"/>
</dbReference>
<dbReference type="Proteomes" id="UP000242180">
    <property type="component" value="Unassembled WGS sequence"/>
</dbReference>
<keyword evidence="4" id="KW-0067">ATP-binding</keyword>
<dbReference type="GO" id="GO:0004143">
    <property type="term" value="F:ATP-dependent diacylglycerol kinase activity"/>
    <property type="evidence" value="ECO:0007669"/>
    <property type="project" value="InterPro"/>
</dbReference>
<dbReference type="GO" id="GO:0005524">
    <property type="term" value="F:ATP binding"/>
    <property type="evidence" value="ECO:0007669"/>
    <property type="project" value="UniProtKB-KW"/>
</dbReference>
<feature type="compositionally biased region" description="Low complexity" evidence="5">
    <location>
        <begin position="98"/>
        <end position="108"/>
    </location>
</feature>
<reference evidence="7 8" key="1">
    <citation type="submission" date="2016-07" db="EMBL/GenBank/DDBJ databases">
        <title>Pervasive Adenine N6-methylation of Active Genes in Fungi.</title>
        <authorList>
            <consortium name="DOE Joint Genome Institute"/>
            <person name="Mondo S.J."/>
            <person name="Dannebaum R.O."/>
            <person name="Kuo R.C."/>
            <person name="Labutti K."/>
            <person name="Haridas S."/>
            <person name="Kuo A."/>
            <person name="Salamov A."/>
            <person name="Ahrendt S.R."/>
            <person name="Lipzen A."/>
            <person name="Sullivan W."/>
            <person name="Andreopoulos W.B."/>
            <person name="Clum A."/>
            <person name="Lindquist E."/>
            <person name="Daum C."/>
            <person name="Ramamoorthy G.K."/>
            <person name="Gryganskyi A."/>
            <person name="Culley D."/>
            <person name="Magnuson J.K."/>
            <person name="James T.Y."/>
            <person name="O'Malley M.A."/>
            <person name="Stajich J.E."/>
            <person name="Spatafora J.W."/>
            <person name="Visel A."/>
            <person name="Grigoriev I.V."/>
        </authorList>
    </citation>
    <scope>NUCLEOTIDE SEQUENCE [LARGE SCALE GENOMIC DNA]</scope>
    <source>
        <strain evidence="7 8">NRRL 2496</strain>
    </source>
</reference>
<feature type="domain" description="Diacylglycerol kinase accessory" evidence="6">
    <location>
        <begin position="221"/>
        <end position="402"/>
    </location>
</feature>
<dbReference type="STRING" id="13706.A0A1X2HE19"/>
<feature type="region of interest" description="Disordered" evidence="5">
    <location>
        <begin position="85"/>
        <end position="109"/>
    </location>
</feature>
<dbReference type="InParanoid" id="A0A1X2HE19"/>
<dbReference type="GO" id="GO:0007200">
    <property type="term" value="P:phospholipase C-activating G protein-coupled receptor signaling pathway"/>
    <property type="evidence" value="ECO:0007669"/>
    <property type="project" value="InterPro"/>
</dbReference>
<dbReference type="Pfam" id="PF00609">
    <property type="entry name" value="DAGK_acc"/>
    <property type="match status" value="1"/>
</dbReference>
<evidence type="ECO:0000313" key="8">
    <source>
        <dbReference type="Proteomes" id="UP000242180"/>
    </source>
</evidence>
<evidence type="ECO:0000256" key="4">
    <source>
        <dbReference type="ARBA" id="ARBA00022840"/>
    </source>
</evidence>
<dbReference type="PANTHER" id="PTHR11255">
    <property type="entry name" value="DIACYLGLYCEROL KINASE"/>
    <property type="match status" value="1"/>
</dbReference>
<dbReference type="GO" id="GO:0016020">
    <property type="term" value="C:membrane"/>
    <property type="evidence" value="ECO:0007669"/>
    <property type="project" value="TreeGrafter"/>
</dbReference>
<dbReference type="AlphaFoldDB" id="A0A1X2HE19"/>
<organism evidence="7 8">
    <name type="scientific">Syncephalastrum racemosum</name>
    <name type="common">Filamentous fungus</name>
    <dbReference type="NCBI Taxonomy" id="13706"/>
    <lineage>
        <taxon>Eukaryota</taxon>
        <taxon>Fungi</taxon>
        <taxon>Fungi incertae sedis</taxon>
        <taxon>Mucoromycota</taxon>
        <taxon>Mucoromycotina</taxon>
        <taxon>Mucoromycetes</taxon>
        <taxon>Mucorales</taxon>
        <taxon>Syncephalastraceae</taxon>
        <taxon>Syncephalastrum</taxon>
    </lineage>
</organism>
<keyword evidence="3 7" id="KW-0418">Kinase</keyword>
<evidence type="ECO:0000256" key="1">
    <source>
        <dbReference type="ARBA" id="ARBA00022679"/>
    </source>
</evidence>
<evidence type="ECO:0000313" key="7">
    <source>
        <dbReference type="EMBL" id="ORY97204.1"/>
    </source>
</evidence>
<evidence type="ECO:0000259" key="6">
    <source>
        <dbReference type="Pfam" id="PF00609"/>
    </source>
</evidence>
<dbReference type="EMBL" id="MCGN01000004">
    <property type="protein sequence ID" value="ORY97204.1"/>
    <property type="molecule type" value="Genomic_DNA"/>
</dbReference>
<dbReference type="InterPro" id="IPR037607">
    <property type="entry name" value="DGK"/>
</dbReference>
<dbReference type="PANTHER" id="PTHR11255:SF121">
    <property type="entry name" value="DIACYLGLYCEROL KINASE (ATP)"/>
    <property type="match status" value="1"/>
</dbReference>
<keyword evidence="2" id="KW-0547">Nucleotide-binding</keyword>
<accession>A0A1X2HE19</accession>
<dbReference type="OrthoDB" id="242257at2759"/>
<gene>
    <name evidence="7" type="ORF">BCR43DRAFT_545266</name>
</gene>
<keyword evidence="8" id="KW-1185">Reference proteome</keyword>
<evidence type="ECO:0000256" key="3">
    <source>
        <dbReference type="ARBA" id="ARBA00022777"/>
    </source>
</evidence>
<comment type="caution">
    <text evidence="7">The sequence shown here is derived from an EMBL/GenBank/DDBJ whole genome shotgun (WGS) entry which is preliminary data.</text>
</comment>
<evidence type="ECO:0000256" key="5">
    <source>
        <dbReference type="SAM" id="MobiDB-lite"/>
    </source>
</evidence>
<proteinExistence type="predicted"/>
<keyword evidence="1" id="KW-0808">Transferase</keyword>
<protein>
    <submittedName>
        <fullName evidence="7">Diacylglycerol kinase accessory domain-domain-containing protein</fullName>
    </submittedName>
</protein>
<dbReference type="InterPro" id="IPR000756">
    <property type="entry name" value="Diacylglycerol_kin_accessory"/>
</dbReference>
<name>A0A1X2HE19_SYNRA</name>